<keyword evidence="9" id="KW-1185">Reference proteome</keyword>
<evidence type="ECO:0000259" key="7">
    <source>
        <dbReference type="PROSITE" id="PS50850"/>
    </source>
</evidence>
<evidence type="ECO:0000313" key="9">
    <source>
        <dbReference type="Proteomes" id="UP001145021"/>
    </source>
</evidence>
<accession>A0A9W8CI01</accession>
<dbReference type="PANTHER" id="PTHR23501">
    <property type="entry name" value="MAJOR FACILITATOR SUPERFAMILY"/>
    <property type="match status" value="1"/>
</dbReference>
<keyword evidence="4 6" id="KW-1133">Transmembrane helix</keyword>
<dbReference type="Pfam" id="PF07690">
    <property type="entry name" value="MFS_1"/>
    <property type="match status" value="2"/>
</dbReference>
<feature type="transmembrane region" description="Helical" evidence="6">
    <location>
        <begin position="384"/>
        <end position="409"/>
    </location>
</feature>
<feature type="transmembrane region" description="Helical" evidence="6">
    <location>
        <begin position="353"/>
        <end position="372"/>
    </location>
</feature>
<sequence>MDETMKEFNLLGQRQWPQWKTLTAVLGLCTIMYMVCTAETIFNQILGNIKSGFHTSIFAQWVEAAFLLTCVMVQPVWVKLAERFGRFWPLVASIVVFMGFSIMVGAAPNMGVLCVGRALQGIGGAGMMPLALVVLTDILTAKQRPFYMGVLGAVIIAAKWTAPLVGAALLEHSNWRWIGYMNLPLGAGALVILYISLRDVPAPPGRVARKIREFDYLGTVVWLGGSLMILLALSWGGNEHPWRSVIIVCLFVFGFIAILIFAFIEYRFAKWPIIPLRVLFRLRSLLAIVASLFIGICMYGMIMFVPVYYTMVLVEGPVASARRILWFILGGCLGSLIAGSLVTIRGRVFYREWAVLGCAMLAVGYGLMYTWPLDTSAKSKHIGYQVFVGLGLGFSMQQVLLAAQAGLAVNEISTVTTLVDYARTLGGMIGLVIGEVILKQKMFDTVTQTIPVLAKGALDGSDVVSLTSMAPMLSILHDTAQKVYAGVVDALHLVFVVDVPFAAVACILCLFLKNIPLHVVLPADNPEEVPEALYALHHPGAHPKEDRSETEA</sequence>
<dbReference type="PANTHER" id="PTHR23501:SF191">
    <property type="entry name" value="VACUOLAR BASIC AMINO ACID TRANSPORTER 4"/>
    <property type="match status" value="1"/>
</dbReference>
<comment type="caution">
    <text evidence="8">The sequence shown here is derived from an EMBL/GenBank/DDBJ whole genome shotgun (WGS) entry which is preliminary data.</text>
</comment>
<feature type="transmembrane region" description="Helical" evidence="6">
    <location>
        <begin position="324"/>
        <end position="344"/>
    </location>
</feature>
<feature type="transmembrane region" description="Helical" evidence="6">
    <location>
        <begin position="490"/>
        <end position="512"/>
    </location>
</feature>
<feature type="transmembrane region" description="Helical" evidence="6">
    <location>
        <begin position="177"/>
        <end position="195"/>
    </location>
</feature>
<dbReference type="PROSITE" id="PS50850">
    <property type="entry name" value="MFS"/>
    <property type="match status" value="1"/>
</dbReference>
<dbReference type="Gene3D" id="1.20.1250.20">
    <property type="entry name" value="MFS general substrate transporter like domains"/>
    <property type="match status" value="2"/>
</dbReference>
<evidence type="ECO:0000256" key="1">
    <source>
        <dbReference type="ARBA" id="ARBA00004127"/>
    </source>
</evidence>
<dbReference type="AlphaFoldDB" id="A0A9W8CI01"/>
<comment type="subcellular location">
    <subcellularLocation>
        <location evidence="1">Endomembrane system</location>
        <topology evidence="1">Multi-pass membrane protein</topology>
    </subcellularLocation>
</comment>
<feature type="transmembrane region" description="Helical" evidence="6">
    <location>
        <begin position="21"/>
        <end position="46"/>
    </location>
</feature>
<gene>
    <name evidence="8" type="ORF">LPJ64_005053</name>
</gene>
<evidence type="ECO:0000313" key="8">
    <source>
        <dbReference type="EMBL" id="KAJ1643146.1"/>
    </source>
</evidence>
<dbReference type="InterPro" id="IPR036259">
    <property type="entry name" value="MFS_trans_sf"/>
</dbReference>
<keyword evidence="3 6" id="KW-0812">Transmembrane</keyword>
<reference evidence="8" key="1">
    <citation type="submission" date="2022-07" db="EMBL/GenBank/DDBJ databases">
        <title>Phylogenomic reconstructions and comparative analyses of Kickxellomycotina fungi.</title>
        <authorList>
            <person name="Reynolds N.K."/>
            <person name="Stajich J.E."/>
            <person name="Barry K."/>
            <person name="Grigoriev I.V."/>
            <person name="Crous P."/>
            <person name="Smith M.E."/>
        </authorList>
    </citation>
    <scope>NUCLEOTIDE SEQUENCE</scope>
    <source>
        <strain evidence="8">NBRC 105413</strain>
    </source>
</reference>
<dbReference type="PRINTS" id="PR01036">
    <property type="entry name" value="TCRTETB"/>
</dbReference>
<dbReference type="EMBL" id="JANBOH010000290">
    <property type="protein sequence ID" value="KAJ1643146.1"/>
    <property type="molecule type" value="Genomic_DNA"/>
</dbReference>
<keyword evidence="2" id="KW-0813">Transport</keyword>
<feature type="transmembrane region" description="Helical" evidence="6">
    <location>
        <begin position="146"/>
        <end position="165"/>
    </location>
</feature>
<protein>
    <recommendedName>
        <fullName evidence="7">Major facilitator superfamily (MFS) profile domain-containing protein</fullName>
    </recommendedName>
</protein>
<dbReference type="GO" id="GO:0022857">
    <property type="term" value="F:transmembrane transporter activity"/>
    <property type="evidence" value="ECO:0007669"/>
    <property type="project" value="InterPro"/>
</dbReference>
<feature type="transmembrane region" description="Helical" evidence="6">
    <location>
        <begin position="421"/>
        <end position="438"/>
    </location>
</feature>
<proteinExistence type="predicted"/>
<feature type="transmembrane region" description="Helical" evidence="6">
    <location>
        <begin position="216"/>
        <end position="236"/>
    </location>
</feature>
<feature type="transmembrane region" description="Helical" evidence="6">
    <location>
        <begin position="285"/>
        <end position="309"/>
    </location>
</feature>
<name>A0A9W8CI01_9FUNG</name>
<keyword evidence="5 6" id="KW-0472">Membrane</keyword>
<evidence type="ECO:0000256" key="5">
    <source>
        <dbReference type="ARBA" id="ARBA00023136"/>
    </source>
</evidence>
<dbReference type="GO" id="GO:0012505">
    <property type="term" value="C:endomembrane system"/>
    <property type="evidence" value="ECO:0007669"/>
    <property type="project" value="UniProtKB-SubCell"/>
</dbReference>
<evidence type="ECO:0000256" key="4">
    <source>
        <dbReference type="ARBA" id="ARBA00022989"/>
    </source>
</evidence>
<feature type="transmembrane region" description="Helical" evidence="6">
    <location>
        <begin position="118"/>
        <end position="139"/>
    </location>
</feature>
<feature type="domain" description="Major facilitator superfamily (MFS) profile" evidence="7">
    <location>
        <begin position="22"/>
        <end position="517"/>
    </location>
</feature>
<dbReference type="GO" id="GO:0005886">
    <property type="term" value="C:plasma membrane"/>
    <property type="evidence" value="ECO:0007669"/>
    <property type="project" value="TreeGrafter"/>
</dbReference>
<evidence type="ECO:0000256" key="2">
    <source>
        <dbReference type="ARBA" id="ARBA00022448"/>
    </source>
</evidence>
<dbReference type="Proteomes" id="UP001145021">
    <property type="component" value="Unassembled WGS sequence"/>
</dbReference>
<organism evidence="8 9">
    <name type="scientific">Coemansia asiatica</name>
    <dbReference type="NCBI Taxonomy" id="1052880"/>
    <lineage>
        <taxon>Eukaryota</taxon>
        <taxon>Fungi</taxon>
        <taxon>Fungi incertae sedis</taxon>
        <taxon>Zoopagomycota</taxon>
        <taxon>Kickxellomycotina</taxon>
        <taxon>Kickxellomycetes</taxon>
        <taxon>Kickxellales</taxon>
        <taxon>Kickxellaceae</taxon>
        <taxon>Coemansia</taxon>
    </lineage>
</organism>
<dbReference type="InterPro" id="IPR011701">
    <property type="entry name" value="MFS"/>
</dbReference>
<dbReference type="SUPFAM" id="SSF103473">
    <property type="entry name" value="MFS general substrate transporter"/>
    <property type="match status" value="2"/>
</dbReference>
<evidence type="ECO:0000256" key="6">
    <source>
        <dbReference type="SAM" id="Phobius"/>
    </source>
</evidence>
<evidence type="ECO:0000256" key="3">
    <source>
        <dbReference type="ARBA" id="ARBA00022692"/>
    </source>
</evidence>
<dbReference type="InterPro" id="IPR020846">
    <property type="entry name" value="MFS_dom"/>
</dbReference>
<feature type="transmembrane region" description="Helical" evidence="6">
    <location>
        <begin position="242"/>
        <end position="264"/>
    </location>
</feature>
<feature type="transmembrane region" description="Helical" evidence="6">
    <location>
        <begin position="58"/>
        <end position="78"/>
    </location>
</feature>
<feature type="transmembrane region" description="Helical" evidence="6">
    <location>
        <begin position="87"/>
        <end position="106"/>
    </location>
</feature>